<evidence type="ECO:0000256" key="2">
    <source>
        <dbReference type="ARBA" id="ARBA00022553"/>
    </source>
</evidence>
<evidence type="ECO:0000313" key="12">
    <source>
        <dbReference type="EMBL" id="BAC68555.1"/>
    </source>
</evidence>
<dbReference type="Gene3D" id="1.10.1200.10">
    <property type="entry name" value="ACP-like"/>
    <property type="match status" value="1"/>
</dbReference>
<dbReference type="SMART" id="SM00823">
    <property type="entry name" value="PKS_PP"/>
    <property type="match status" value="1"/>
</dbReference>
<keyword evidence="1" id="KW-0596">Phosphopantetheine</keyword>
<evidence type="ECO:0000256" key="6">
    <source>
        <dbReference type="ARBA" id="ARBA00023194"/>
    </source>
</evidence>
<reference evidence="12 13" key="1">
    <citation type="journal article" date="2001" name="Proc. Natl. Acad. Sci. U.S.A.">
        <title>Genome sequence of an industrial microorganism Streptomyces avermitilis: deducing the ability of producing secondary metabolites.</title>
        <authorList>
            <person name="Omura S."/>
            <person name="Ikeda H."/>
            <person name="Ishikawa J."/>
            <person name="Hanamoto A."/>
            <person name="Takahashi C."/>
            <person name="Shinose M."/>
            <person name="Takahashi Y."/>
            <person name="Horikawa H."/>
            <person name="Nakazawa H."/>
            <person name="Osonoe T."/>
            <person name="Kikuchi H."/>
            <person name="Shiba T."/>
            <person name="Sakaki Y."/>
            <person name="Hattori M."/>
        </authorList>
    </citation>
    <scope>NUCLEOTIDE SEQUENCE [LARGE SCALE GENOMIC DNA]</scope>
    <source>
        <strain evidence="13">ATCC 31267 / DSM 46492 / JCM 5070 / NBRC 14893 / NCIMB 12804 / NRRL 8165 / MA-4680</strain>
    </source>
</reference>
<protein>
    <submittedName>
        <fullName evidence="12">Modular polyketide synthase</fullName>
    </submittedName>
</protein>
<dbReference type="Gene3D" id="3.30.70.3290">
    <property type="match status" value="1"/>
</dbReference>
<name>Q79ZQ5_STRAW</name>
<dbReference type="CDD" id="cd00833">
    <property type="entry name" value="PKS"/>
    <property type="match status" value="1"/>
</dbReference>
<keyword evidence="4" id="KW-0276">Fatty acid metabolism</keyword>
<keyword evidence="5" id="KW-0443">Lipid metabolism</keyword>
<dbReference type="GO" id="GO:0071770">
    <property type="term" value="P:DIM/DIP cell wall layer assembly"/>
    <property type="evidence" value="ECO:0007669"/>
    <property type="project" value="TreeGrafter"/>
</dbReference>
<dbReference type="Pfam" id="PF02801">
    <property type="entry name" value="Ketoacyl-synt_C"/>
    <property type="match status" value="1"/>
</dbReference>
<dbReference type="SUPFAM" id="SSF53901">
    <property type="entry name" value="Thiolase-like"/>
    <property type="match status" value="1"/>
</dbReference>
<dbReference type="InterPro" id="IPR016035">
    <property type="entry name" value="Acyl_Trfase/lysoPLipase"/>
</dbReference>
<dbReference type="PANTHER" id="PTHR43775">
    <property type="entry name" value="FATTY ACID SYNTHASE"/>
    <property type="match status" value="1"/>
</dbReference>
<dbReference type="PROSITE" id="PS00606">
    <property type="entry name" value="KS3_1"/>
    <property type="match status" value="1"/>
</dbReference>
<dbReference type="InterPro" id="IPR009081">
    <property type="entry name" value="PP-bd_ACP"/>
</dbReference>
<dbReference type="Pfam" id="PF00550">
    <property type="entry name" value="PP-binding"/>
    <property type="match status" value="1"/>
</dbReference>
<evidence type="ECO:0000259" key="11">
    <source>
        <dbReference type="PROSITE" id="PS52004"/>
    </source>
</evidence>
<dbReference type="eggNOG" id="COG3321">
    <property type="taxonomic scope" value="Bacteria"/>
</dbReference>
<evidence type="ECO:0000256" key="5">
    <source>
        <dbReference type="ARBA" id="ARBA00023098"/>
    </source>
</evidence>
<dbReference type="AlphaFoldDB" id="Q79ZQ5"/>
<evidence type="ECO:0000259" key="10">
    <source>
        <dbReference type="PROSITE" id="PS50075"/>
    </source>
</evidence>
<feature type="compositionally biased region" description="Basic and acidic residues" evidence="9">
    <location>
        <begin position="11"/>
        <end position="23"/>
    </location>
</feature>
<keyword evidence="7" id="KW-0511">Multifunctional enzyme</keyword>
<dbReference type="InterPro" id="IPR016036">
    <property type="entry name" value="Malonyl_transacylase_ACP-bd"/>
</dbReference>
<dbReference type="GO" id="GO:0005737">
    <property type="term" value="C:cytoplasm"/>
    <property type="evidence" value="ECO:0007669"/>
    <property type="project" value="TreeGrafter"/>
</dbReference>
<dbReference type="EMBL" id="BA000030">
    <property type="protein sequence ID" value="BAC68555.1"/>
    <property type="molecule type" value="Genomic_DNA"/>
</dbReference>
<dbReference type="SUPFAM" id="SSF52151">
    <property type="entry name" value="FabD/lysophospholipase-like"/>
    <property type="match status" value="1"/>
</dbReference>
<dbReference type="PROSITE" id="PS00012">
    <property type="entry name" value="PHOSPHOPANTETHEINE"/>
    <property type="match status" value="1"/>
</dbReference>
<feature type="region of interest" description="Disordered" evidence="9">
    <location>
        <begin position="1"/>
        <end position="23"/>
    </location>
</feature>
<dbReference type="FunFam" id="3.40.47.10:FF:000042">
    <property type="entry name" value="Polyketide synthase Pks13"/>
    <property type="match status" value="1"/>
</dbReference>
<dbReference type="InterPro" id="IPR050091">
    <property type="entry name" value="PKS_NRPS_Biosynth_Enz"/>
</dbReference>
<evidence type="ECO:0000256" key="9">
    <source>
        <dbReference type="SAM" id="MobiDB-lite"/>
    </source>
</evidence>
<dbReference type="SMART" id="SM00825">
    <property type="entry name" value="PKS_KS"/>
    <property type="match status" value="1"/>
</dbReference>
<dbReference type="GO" id="GO:0004315">
    <property type="term" value="F:3-oxoacyl-[acyl-carrier-protein] synthase activity"/>
    <property type="evidence" value="ECO:0007669"/>
    <property type="project" value="InterPro"/>
</dbReference>
<dbReference type="Pfam" id="PF16197">
    <property type="entry name" value="KAsynt_C_assoc"/>
    <property type="match status" value="1"/>
</dbReference>
<feature type="region of interest" description="Disordered" evidence="9">
    <location>
        <begin position="910"/>
        <end position="930"/>
    </location>
</feature>
<dbReference type="Pfam" id="PF00698">
    <property type="entry name" value="Acyl_transf_1"/>
    <property type="match status" value="1"/>
</dbReference>
<keyword evidence="3" id="KW-0808">Transferase</keyword>
<dbReference type="GO" id="GO:0031177">
    <property type="term" value="F:phosphopantetheine binding"/>
    <property type="evidence" value="ECO:0007669"/>
    <property type="project" value="InterPro"/>
</dbReference>
<dbReference type="InterPro" id="IPR014030">
    <property type="entry name" value="Ketoacyl_synth_N"/>
</dbReference>
<evidence type="ECO:0000256" key="1">
    <source>
        <dbReference type="ARBA" id="ARBA00022450"/>
    </source>
</evidence>
<evidence type="ECO:0000256" key="8">
    <source>
        <dbReference type="ARBA" id="ARBA00023315"/>
    </source>
</evidence>
<dbReference type="GO" id="GO:0017000">
    <property type="term" value="P:antibiotic biosynthetic process"/>
    <property type="evidence" value="ECO:0007669"/>
    <property type="project" value="UniProtKB-KW"/>
</dbReference>
<dbReference type="Gene3D" id="3.30.70.250">
    <property type="entry name" value="Malonyl-CoA ACP transacylase, ACP-binding"/>
    <property type="match status" value="1"/>
</dbReference>
<dbReference type="PROSITE" id="PS52004">
    <property type="entry name" value="KS3_2"/>
    <property type="match status" value="1"/>
</dbReference>
<dbReference type="GO" id="GO:0006633">
    <property type="term" value="P:fatty acid biosynthetic process"/>
    <property type="evidence" value="ECO:0007669"/>
    <property type="project" value="InterPro"/>
</dbReference>
<dbReference type="Pfam" id="PF00109">
    <property type="entry name" value="ketoacyl-synt"/>
    <property type="match status" value="1"/>
</dbReference>
<sequence>MARRHPGSCDSEGRSVTRIPAHEHPDSIAITGMAARLPGAHNVTEYWRNLREGVESIVRHSREEMLANGARRDLVDDPYYVNASAPLEDADRFDAAFFGYAAREASIMEPQHRVFLECAYHALEDAAYDSRRDDALVGVFGGSTMNTYILHNVMPHAEDVVGLVGDLQTMVGNDKDYLTTRVSHKLDLRGPSLAVQTACSTSLVAVHMACRALVDDECDIALAGGASVRMPHAAGYLANPGGTSSPDGHCRAFDADAGGSVVGSGVGVVVLKRLADALRDGDQIHAVIRGSAINNDGQAKASFTAPSVDGQSRAVARALRRAGVDARDIQMVEAHGTGTPLGDPIEVAALTRAFRDWTEDTSYCWLGSAKPNIGHLDAAAGIAGLIKTVLSLKNRKVPPVVNFRRPNPKLALDSSPFRVATELTRLEGDEPLLASVNSLAMGGTNAHVVLEEAPPVRSGGASRRRRHPVLLSAKSGEALEDLSQSLGQWARENPHADVADVAHTLATGRRELPLRRALTAHDLDDVAYGLSTRGSRSQREAQARGSVRTAFLFPGQGTQLPAMGARLAQGDPVFAAHLDRVIGLFQERAGVDLLPVLRPDASTLEEARTTLTATEYTQPALFAVEWALGRTLMDYGVRPYAMLGHSVGELVAATLGGVLDLAPAVELVARRGRLMSETPEGAMLYVNLAEEEAAKLLDDVPGDLTLAAVNADQLVVVSGAPQEVEELAARLRADGVSCGRLEVTRAFHSPLMDTAADTFRQAADSHELHAPQGLVVSNVTGGYLTAQEATDGDYWGRQLRHTVRFNDGLNTLVRDGVSVFIELGPGHTLTRLAAGLGTQAASLTTLAGEGGEEPQDLLDLLTGFWLEGGDVDWSEFYAQEERLRLSLPLYPFARTRHWLDPLPVKTVRTEQAEAAPRAQATPEKPAPRKEIGTTPAQRYVAALWTELLGTDEFGLNDSFFEIGGHSLMAMQMVTRMRKEGAEGLEMTTLFELPTVVGLAEQLERLGVPVPDSGAARTSEDDEETAALLAEVAALSDDEVQARLAELEGDTGA</sequence>
<reference evidence="12 13" key="2">
    <citation type="journal article" date="2003" name="Nat. Biotechnol.">
        <title>Complete genome sequence and comparative analysis of the industrial microorganism Streptomyces avermitilis.</title>
        <authorList>
            <person name="Ikeda H."/>
            <person name="Ishikawa J."/>
            <person name="Hanamoto A."/>
            <person name="Shinose M."/>
            <person name="Kikuchi H."/>
            <person name="Shiba T."/>
            <person name="Sakaki Y."/>
            <person name="Hattori M."/>
            <person name="Omura S."/>
        </authorList>
    </citation>
    <scope>NUCLEOTIDE SEQUENCE [LARGE SCALE GENOMIC DNA]</scope>
    <source>
        <strain evidence="13">ATCC 31267 / DSM 46492 / JCM 5070 / NBRC 14893 / NCIMB 12804 / NRRL 8165 / MA-4680</strain>
    </source>
</reference>
<dbReference type="GO" id="GO:0004312">
    <property type="term" value="F:fatty acid synthase activity"/>
    <property type="evidence" value="ECO:0007669"/>
    <property type="project" value="TreeGrafter"/>
</dbReference>
<dbReference type="HOGENOM" id="CLU_000022_16_6_11"/>
<dbReference type="Gene3D" id="3.40.366.10">
    <property type="entry name" value="Malonyl-Coenzyme A Acyl Carrier Protein, domain 2"/>
    <property type="match status" value="1"/>
</dbReference>
<organism evidence="12 13">
    <name type="scientific">Streptomyces avermitilis (strain ATCC 31267 / DSM 46492 / JCM 5070 / NBRC 14893 / NCIMB 12804 / NRRL 8165 / MA-4680)</name>
    <dbReference type="NCBI Taxonomy" id="227882"/>
    <lineage>
        <taxon>Bacteria</taxon>
        <taxon>Bacillati</taxon>
        <taxon>Actinomycetota</taxon>
        <taxon>Actinomycetes</taxon>
        <taxon>Kitasatosporales</taxon>
        <taxon>Streptomycetaceae</taxon>
        <taxon>Streptomyces</taxon>
    </lineage>
</organism>
<dbReference type="OrthoDB" id="9778690at2"/>
<accession>Q79ZQ5</accession>
<feature type="domain" description="Ketosynthase family 3 (KS3)" evidence="11">
    <location>
        <begin position="25"/>
        <end position="452"/>
    </location>
</feature>
<keyword evidence="13" id="KW-1185">Reference proteome</keyword>
<gene>
    <name evidence="12" type="ORF">SAVERM_845</name>
</gene>
<keyword evidence="6" id="KW-0045">Antibiotic biosynthesis</keyword>
<dbReference type="InterPro" id="IPR001227">
    <property type="entry name" value="Ac_transferase_dom_sf"/>
</dbReference>
<dbReference type="KEGG" id="sma:SAVERM_845"/>
<dbReference type="InterPro" id="IPR036736">
    <property type="entry name" value="ACP-like_sf"/>
</dbReference>
<dbReference type="SMART" id="SM00827">
    <property type="entry name" value="PKS_AT"/>
    <property type="match status" value="1"/>
</dbReference>
<dbReference type="PROSITE" id="PS50075">
    <property type="entry name" value="CARRIER"/>
    <property type="match status" value="1"/>
</dbReference>
<feature type="domain" description="Carrier" evidence="10">
    <location>
        <begin position="931"/>
        <end position="1006"/>
    </location>
</feature>
<evidence type="ECO:0000256" key="3">
    <source>
        <dbReference type="ARBA" id="ARBA00022679"/>
    </source>
</evidence>
<dbReference type="InterPro" id="IPR032821">
    <property type="entry name" value="PKS_assoc"/>
</dbReference>
<dbReference type="InterPro" id="IPR014031">
    <property type="entry name" value="Ketoacyl_synth_C"/>
</dbReference>
<dbReference type="InterPro" id="IPR016039">
    <property type="entry name" value="Thiolase-like"/>
</dbReference>
<dbReference type="InterPro" id="IPR020841">
    <property type="entry name" value="PKS_Beta-ketoAc_synthase_dom"/>
</dbReference>
<dbReference type="InterPro" id="IPR006162">
    <property type="entry name" value="Ppantetheine_attach_site"/>
</dbReference>
<dbReference type="SUPFAM" id="SSF47336">
    <property type="entry name" value="ACP-like"/>
    <property type="match status" value="1"/>
</dbReference>
<proteinExistence type="predicted"/>
<dbReference type="GO" id="GO:0005886">
    <property type="term" value="C:plasma membrane"/>
    <property type="evidence" value="ECO:0007669"/>
    <property type="project" value="TreeGrafter"/>
</dbReference>
<dbReference type="InterPro" id="IPR014043">
    <property type="entry name" value="Acyl_transferase_dom"/>
</dbReference>
<reference evidence="12 13" key="3">
    <citation type="journal article" date="2014" name="J. Ind. Microbiol. Biotechnol.">
        <title>Genome mining of the Streptomyces avermitilis genome and development of genome-minimized hosts for heterologous expression of biosynthetic gene clusters.</title>
        <authorList>
            <person name="Ikeda H."/>
            <person name="Shin-ya K."/>
            <person name="Omura S."/>
        </authorList>
    </citation>
    <scope>NUCLEOTIDE SEQUENCE [LARGE SCALE GENOMIC DNA]</scope>
    <source>
        <strain evidence="13">ATCC 31267 / DSM 46492 / JCM 5070 / NBRC 14893 / NCIMB 12804 / NRRL 8165 / MA-4680</strain>
    </source>
</reference>
<dbReference type="SMR" id="Q79ZQ5"/>
<dbReference type="InterPro" id="IPR020806">
    <property type="entry name" value="PKS_PP-bd"/>
</dbReference>
<evidence type="ECO:0000256" key="4">
    <source>
        <dbReference type="ARBA" id="ARBA00022832"/>
    </source>
</evidence>
<evidence type="ECO:0000256" key="7">
    <source>
        <dbReference type="ARBA" id="ARBA00023268"/>
    </source>
</evidence>
<keyword evidence="8" id="KW-0012">Acyltransferase</keyword>
<dbReference type="SUPFAM" id="SSF55048">
    <property type="entry name" value="Probable ACP-binding domain of malonyl-CoA ACP transacylase"/>
    <property type="match status" value="1"/>
</dbReference>
<dbReference type="Gene3D" id="3.40.47.10">
    <property type="match status" value="1"/>
</dbReference>
<evidence type="ECO:0000313" key="13">
    <source>
        <dbReference type="Proteomes" id="UP000000428"/>
    </source>
</evidence>
<dbReference type="PANTHER" id="PTHR43775:SF37">
    <property type="entry name" value="SI:DKEY-61P9.11"/>
    <property type="match status" value="1"/>
</dbReference>
<keyword evidence="2" id="KW-0597">Phosphoprotein</keyword>
<dbReference type="InterPro" id="IPR018201">
    <property type="entry name" value="Ketoacyl_synth_AS"/>
</dbReference>
<dbReference type="Proteomes" id="UP000000428">
    <property type="component" value="Chromosome"/>
</dbReference>